<name>A0A9X1VE38_9BACT</name>
<protein>
    <submittedName>
        <fullName evidence="1">Tetratricopeptide repeat protein</fullName>
    </submittedName>
</protein>
<comment type="caution">
    <text evidence="1">The sequence shown here is derived from an EMBL/GenBank/DDBJ whole genome shotgun (WGS) entry which is preliminary data.</text>
</comment>
<dbReference type="SUPFAM" id="SSF48452">
    <property type="entry name" value="TPR-like"/>
    <property type="match status" value="1"/>
</dbReference>
<accession>A0A9X1VE38</accession>
<dbReference type="Gene3D" id="1.25.40.10">
    <property type="entry name" value="Tetratricopeptide repeat domain"/>
    <property type="match status" value="2"/>
</dbReference>
<dbReference type="Pfam" id="PF14559">
    <property type="entry name" value="TPR_19"/>
    <property type="match status" value="1"/>
</dbReference>
<reference evidence="1" key="1">
    <citation type="submission" date="2022-03" db="EMBL/GenBank/DDBJ databases">
        <title>Bacterial whole genome sequence for Hymenobacter sp. DH14.</title>
        <authorList>
            <person name="Le V."/>
        </authorList>
    </citation>
    <scope>NUCLEOTIDE SEQUENCE</scope>
    <source>
        <strain evidence="1">DH14</strain>
    </source>
</reference>
<organism evidence="1 2">
    <name type="scientific">Hymenobacter cyanobacteriorum</name>
    <dbReference type="NCBI Taxonomy" id="2926463"/>
    <lineage>
        <taxon>Bacteria</taxon>
        <taxon>Pseudomonadati</taxon>
        <taxon>Bacteroidota</taxon>
        <taxon>Cytophagia</taxon>
        <taxon>Cytophagales</taxon>
        <taxon>Hymenobacteraceae</taxon>
        <taxon>Hymenobacter</taxon>
    </lineage>
</organism>
<dbReference type="AlphaFoldDB" id="A0A9X1VE38"/>
<proteinExistence type="predicted"/>
<dbReference type="RefSeq" id="WP_241935761.1">
    <property type="nucleotide sequence ID" value="NZ_JALBGC010000002.1"/>
</dbReference>
<sequence>MPVCVRLRLAPVARFSAGLGGALALLLGTPTLPATAQLWSHAAAKPAATKPVPPLARAPEPPADPPAVRTKLFQAAALANMFKDSEALGVYQEVLKINSQHYLALWQAAVLSVKIGARYSDETRKSAYFDAARQYADRALALRPEAGESNYAVALALFSQATLYKAGARLEAFRDLRSHVYLATEHRPDLAEAWQLRGRWQYRVAHYNLLERLYSKLVLGGVPDGGDSREAMDDLEKALALAPQSLPLYYDLARMYKYQGRRRRAIATLEAAQKIPPITSEDLVILRSCSKLLPPLLRADARRQRQRARVGKKVKPPVEALPVNTSSPTLRVAIPLDTANKKP</sequence>
<evidence type="ECO:0000313" key="1">
    <source>
        <dbReference type="EMBL" id="MCI1187489.1"/>
    </source>
</evidence>
<dbReference type="Proteomes" id="UP001139193">
    <property type="component" value="Unassembled WGS sequence"/>
</dbReference>
<dbReference type="EMBL" id="JALBGC010000002">
    <property type="protein sequence ID" value="MCI1187489.1"/>
    <property type="molecule type" value="Genomic_DNA"/>
</dbReference>
<evidence type="ECO:0000313" key="2">
    <source>
        <dbReference type="Proteomes" id="UP001139193"/>
    </source>
</evidence>
<gene>
    <name evidence="1" type="ORF">MON38_08650</name>
</gene>
<keyword evidence="2" id="KW-1185">Reference proteome</keyword>
<dbReference type="InterPro" id="IPR011990">
    <property type="entry name" value="TPR-like_helical_dom_sf"/>
</dbReference>